<accession>K1VBV9</accession>
<dbReference type="GO" id="GO:0004672">
    <property type="term" value="F:protein kinase activity"/>
    <property type="evidence" value="ECO:0007669"/>
    <property type="project" value="InterPro"/>
</dbReference>
<dbReference type="SMART" id="SM00220">
    <property type="entry name" value="S_TKc"/>
    <property type="match status" value="1"/>
</dbReference>
<dbReference type="STRING" id="1220162.K1VBV9"/>
<dbReference type="FunFam" id="1.10.510.10:FF:000263">
    <property type="entry name" value="MAP kinase skh1/pek1"/>
    <property type="match status" value="1"/>
</dbReference>
<dbReference type="PROSITE" id="PS00108">
    <property type="entry name" value="PROTEIN_KINASE_ST"/>
    <property type="match status" value="1"/>
</dbReference>
<dbReference type="PANTHER" id="PTHR47448">
    <property type="entry name" value="DUAL SPECIFICITY MITOGEN-ACTIVATED PROTEIN KINASE KINASE DSOR1-LIKE PROTEIN"/>
    <property type="match status" value="1"/>
</dbReference>
<dbReference type="OMA" id="FPAEFYD"/>
<dbReference type="Gene3D" id="3.30.200.20">
    <property type="entry name" value="Phosphorylase Kinase, domain 1"/>
    <property type="match status" value="1"/>
</dbReference>
<dbReference type="eggNOG" id="KOG0581">
    <property type="taxonomic scope" value="Eukaryota"/>
</dbReference>
<evidence type="ECO:0000256" key="6">
    <source>
        <dbReference type="SAM" id="MobiDB-lite"/>
    </source>
</evidence>
<proteinExistence type="inferred from homology"/>
<evidence type="ECO:0000313" key="9">
    <source>
        <dbReference type="Proteomes" id="UP000006757"/>
    </source>
</evidence>
<keyword evidence="1" id="KW-0808">Transferase</keyword>
<dbReference type="Gene3D" id="1.10.510.10">
    <property type="entry name" value="Transferase(Phosphotransferase) domain 1"/>
    <property type="match status" value="1"/>
</dbReference>
<feature type="compositionally biased region" description="Low complexity" evidence="6">
    <location>
        <begin position="73"/>
        <end position="92"/>
    </location>
</feature>
<dbReference type="PANTHER" id="PTHR47448:SF5">
    <property type="entry name" value="MITOGEN-ACTIVATED PROTEIN KINASE KINAE MKK2"/>
    <property type="match status" value="1"/>
</dbReference>
<keyword evidence="9" id="KW-1185">Reference proteome</keyword>
<dbReference type="Proteomes" id="UP000006757">
    <property type="component" value="Unassembled WGS sequence"/>
</dbReference>
<feature type="compositionally biased region" description="Polar residues" evidence="6">
    <location>
        <begin position="213"/>
        <end position="222"/>
    </location>
</feature>
<comment type="similarity">
    <text evidence="5">Belongs to the protein kinase superfamily. STE Ser/Thr protein kinase family. MAP kinase kinase subfamily.</text>
</comment>
<dbReference type="InterPro" id="IPR011009">
    <property type="entry name" value="Kinase-like_dom_sf"/>
</dbReference>
<dbReference type="OrthoDB" id="10252354at2759"/>
<dbReference type="SUPFAM" id="SSF56112">
    <property type="entry name" value="Protein kinase-like (PK-like)"/>
    <property type="match status" value="1"/>
</dbReference>
<dbReference type="InParanoid" id="K1VBV9"/>
<feature type="compositionally biased region" description="Gly residues" evidence="6">
    <location>
        <begin position="179"/>
        <end position="192"/>
    </location>
</feature>
<dbReference type="PROSITE" id="PS50011">
    <property type="entry name" value="PROTEIN_KINASE_DOM"/>
    <property type="match status" value="1"/>
</dbReference>
<feature type="region of interest" description="Disordered" evidence="6">
    <location>
        <begin position="1"/>
        <end position="195"/>
    </location>
</feature>
<dbReference type="AlphaFoldDB" id="K1VBV9"/>
<keyword evidence="3 8" id="KW-0418">Kinase</keyword>
<dbReference type="Pfam" id="PF00069">
    <property type="entry name" value="Pkinase"/>
    <property type="match status" value="1"/>
</dbReference>
<name>K1VBV9_TRIAC</name>
<protein>
    <submittedName>
        <fullName evidence="8">Mitogen-activated protein kinase kinase</fullName>
    </submittedName>
</protein>
<sequence length="541" mass="58046">MTTPRKPGGARPNPSGVGLSARTGTPPRLNIPEGNVPDTSAGINVDQAGQGGWHQPAPLPSLAMRGGRRIPQLASTPSLASSSSSRPKLTLAPPSGSPAPRGTSAPVLPTLGRLDTSVSAPSRPTPKLTVSIPTGGAGGSAFMRANDDYPNEDGEGTSSLRTPVPEDRDATVQPRSGDRGGYGYMGIPGGIDAGAPEEMKRMTEDLRMAMSRTRSFDTSTPGNGVRSRAHSNAGSMMGSRGDDLDSLRDLTISDHGDSRPSSVHDIDPSPEDEFGELVEIKKLGEGTGGAVDLVRSTKTGQIIARKQVLRELEFLSSTSSPYIVKHYGAFLADHDAQICILMEYCGAGSLDFLSKRMKMMGVNCSEHVLGRVCASVLRGLDYLHERRIIHRDIKPSNILVTLDGEVKLCDFGVSGELVESIAGTFTGTSFYMAPERILGKKYSIKSDVWSLGLTLHEVAHGRFPFPPEGEPEFVGPIELLQYIAHAPLPEMKDGPDRNLTCSLIRSGTDRPYPRDLLNHPFIVRSESKNVNMAKWVDYLLQ</sequence>
<keyword evidence="4" id="KW-0067">ATP-binding</keyword>
<dbReference type="InterPro" id="IPR000719">
    <property type="entry name" value="Prot_kinase_dom"/>
</dbReference>
<reference evidence="8 9" key="1">
    <citation type="journal article" date="2012" name="Eukaryot. Cell">
        <title>Genome sequence of the Trichosporon asahii environmental strain CBS 8904.</title>
        <authorList>
            <person name="Yang R.Y."/>
            <person name="Li H.T."/>
            <person name="Zhu H."/>
            <person name="Zhou G.P."/>
            <person name="Wang M."/>
            <person name="Wang L."/>
        </authorList>
    </citation>
    <scope>NUCLEOTIDE SEQUENCE [LARGE SCALE GENOMIC DNA]</scope>
    <source>
        <strain evidence="8 9">CBS 8904</strain>
    </source>
</reference>
<evidence type="ECO:0000256" key="4">
    <source>
        <dbReference type="ARBA" id="ARBA00022840"/>
    </source>
</evidence>
<evidence type="ECO:0000313" key="8">
    <source>
        <dbReference type="EMBL" id="EKC98290.1"/>
    </source>
</evidence>
<evidence type="ECO:0000256" key="5">
    <source>
        <dbReference type="ARBA" id="ARBA00038035"/>
    </source>
</evidence>
<dbReference type="GO" id="GO:0000165">
    <property type="term" value="P:MAPK cascade"/>
    <property type="evidence" value="ECO:0007669"/>
    <property type="project" value="UniProtKB-ARBA"/>
</dbReference>
<organism evidence="8 9">
    <name type="scientific">Trichosporon asahii var. asahii (strain CBS 8904)</name>
    <name type="common">Yeast</name>
    <dbReference type="NCBI Taxonomy" id="1220162"/>
    <lineage>
        <taxon>Eukaryota</taxon>
        <taxon>Fungi</taxon>
        <taxon>Dikarya</taxon>
        <taxon>Basidiomycota</taxon>
        <taxon>Agaricomycotina</taxon>
        <taxon>Tremellomycetes</taxon>
        <taxon>Trichosporonales</taxon>
        <taxon>Trichosporonaceae</taxon>
        <taxon>Trichosporon</taxon>
    </lineage>
</organism>
<evidence type="ECO:0000259" key="7">
    <source>
        <dbReference type="PROSITE" id="PS50011"/>
    </source>
</evidence>
<evidence type="ECO:0000256" key="3">
    <source>
        <dbReference type="ARBA" id="ARBA00022777"/>
    </source>
</evidence>
<dbReference type="InterPro" id="IPR050915">
    <property type="entry name" value="MAP_kinase_kinase"/>
</dbReference>
<evidence type="ECO:0000256" key="1">
    <source>
        <dbReference type="ARBA" id="ARBA00022679"/>
    </source>
</evidence>
<dbReference type="GO" id="GO:0005524">
    <property type="term" value="F:ATP binding"/>
    <property type="evidence" value="ECO:0007669"/>
    <property type="project" value="UniProtKB-KW"/>
</dbReference>
<feature type="compositionally biased region" description="Basic and acidic residues" evidence="6">
    <location>
        <begin position="240"/>
        <end position="267"/>
    </location>
</feature>
<dbReference type="FunCoup" id="K1VBV9">
    <property type="interactions" value="95"/>
</dbReference>
<feature type="domain" description="Protein kinase" evidence="7">
    <location>
        <begin position="263"/>
        <end position="522"/>
    </location>
</feature>
<evidence type="ECO:0000256" key="2">
    <source>
        <dbReference type="ARBA" id="ARBA00022741"/>
    </source>
</evidence>
<dbReference type="InterPro" id="IPR008271">
    <property type="entry name" value="Ser/Thr_kinase_AS"/>
</dbReference>
<comment type="caution">
    <text evidence="8">The sequence shown here is derived from an EMBL/GenBank/DDBJ whole genome shotgun (WGS) entry which is preliminary data.</text>
</comment>
<keyword evidence="2" id="KW-0547">Nucleotide-binding</keyword>
<dbReference type="HOGENOM" id="CLU_439415_0_0_1"/>
<dbReference type="EMBL" id="AMBO01000391">
    <property type="protein sequence ID" value="EKC98290.1"/>
    <property type="molecule type" value="Genomic_DNA"/>
</dbReference>
<feature type="region of interest" description="Disordered" evidence="6">
    <location>
        <begin position="213"/>
        <end position="271"/>
    </location>
</feature>
<gene>
    <name evidence="8" type="ORF">A1Q2_07304</name>
</gene>